<feature type="region of interest" description="Disordered" evidence="1">
    <location>
        <begin position="21"/>
        <end position="46"/>
    </location>
</feature>
<organism evidence="3 4">
    <name type="scientific">Macrostomum lignano</name>
    <dbReference type="NCBI Taxonomy" id="282301"/>
    <lineage>
        <taxon>Eukaryota</taxon>
        <taxon>Metazoa</taxon>
        <taxon>Spiralia</taxon>
        <taxon>Lophotrochozoa</taxon>
        <taxon>Platyhelminthes</taxon>
        <taxon>Rhabditophora</taxon>
        <taxon>Macrostomorpha</taxon>
        <taxon>Macrostomida</taxon>
        <taxon>Macrostomidae</taxon>
        <taxon>Macrostomum</taxon>
    </lineage>
</organism>
<dbReference type="PANTHER" id="PTHR11106">
    <property type="entry name" value="GANGLIOSIDE INDUCED DIFFERENTIATION ASSOCIATED PROTEIN 2-RELATED"/>
    <property type="match status" value="1"/>
</dbReference>
<proteinExistence type="predicted"/>
<evidence type="ECO:0000313" key="4">
    <source>
        <dbReference type="WBParaSite" id="maker-uti_cns_0004336-snap-gene-0.2-mRNA-1"/>
    </source>
</evidence>
<dbReference type="AlphaFoldDB" id="A0A1I8H5A4"/>
<accession>A0A1I8H5A4</accession>
<dbReference type="WBParaSite" id="maker-uti_cns_0004336-snap-gene-0.2-mRNA-1">
    <property type="protein sequence ID" value="maker-uti_cns_0004336-snap-gene-0.2-mRNA-1"/>
    <property type="gene ID" value="maker-uti_cns_0004336-snap-gene-0.2"/>
</dbReference>
<name>A0A1I8H5A4_9PLAT</name>
<evidence type="ECO:0000313" key="3">
    <source>
        <dbReference type="Proteomes" id="UP000095280"/>
    </source>
</evidence>
<evidence type="ECO:0000256" key="1">
    <source>
        <dbReference type="SAM" id="MobiDB-lite"/>
    </source>
</evidence>
<sequence length="319" mass="33534">MSDPLDAVLVSVDPMQLATWQEAGGESADSVETDEDQQTSSRDAPFPIDAGINSKLVLWSGDLANAEGHGHSCRTGEAKVTKGYRLPARFIIHTIGPRYNAKYRTAAESALYNSTRAVLEQVLDRGLDTLGLAPIHSIKRGYPPEEGAHLILRCLRRFLERHGDGLSRLVLATGDQNGACYPELAALYFPRRPAELRQSKIALAGANLGGLMGEPVHQGRGIRIAANPLGEQRDSSRESSPSPPPSEAAMGDQIETAVAATAGVLAGYGAEQDSGLAVSGVGSHAFARMEQNPDSDASRWQKRVGSSSGGGGGAGGVGK</sequence>
<protein>
    <submittedName>
        <fullName evidence="4">Macro domain-containing protein</fullName>
    </submittedName>
</protein>
<dbReference type="InterPro" id="IPR043472">
    <property type="entry name" value="Macro_dom-like"/>
</dbReference>
<feature type="region of interest" description="Disordered" evidence="1">
    <location>
        <begin position="227"/>
        <end position="250"/>
    </location>
</feature>
<dbReference type="Proteomes" id="UP000095280">
    <property type="component" value="Unplaced"/>
</dbReference>
<dbReference type="PROSITE" id="PS51154">
    <property type="entry name" value="MACRO"/>
    <property type="match status" value="1"/>
</dbReference>
<feature type="region of interest" description="Disordered" evidence="1">
    <location>
        <begin position="287"/>
        <end position="319"/>
    </location>
</feature>
<dbReference type="Pfam" id="PF01661">
    <property type="entry name" value="Macro"/>
    <property type="match status" value="1"/>
</dbReference>
<dbReference type="SUPFAM" id="SSF52949">
    <property type="entry name" value="Macro domain-like"/>
    <property type="match status" value="1"/>
</dbReference>
<reference evidence="4" key="1">
    <citation type="submission" date="2016-11" db="UniProtKB">
        <authorList>
            <consortium name="WormBaseParasite"/>
        </authorList>
    </citation>
    <scope>IDENTIFICATION</scope>
</reference>
<dbReference type="Gene3D" id="3.40.220.10">
    <property type="entry name" value="Leucine Aminopeptidase, subunit E, domain 1"/>
    <property type="match status" value="1"/>
</dbReference>
<dbReference type="InterPro" id="IPR002589">
    <property type="entry name" value="Macro_dom"/>
</dbReference>
<dbReference type="PANTHER" id="PTHR11106:SF72">
    <property type="entry name" value="GANGLIOSIDE-INDUCED DIFFERENTIATION-ASSOCIATED PROTEIN 2"/>
    <property type="match status" value="1"/>
</dbReference>
<evidence type="ECO:0000259" key="2">
    <source>
        <dbReference type="PROSITE" id="PS51154"/>
    </source>
</evidence>
<keyword evidence="3" id="KW-1185">Reference proteome</keyword>
<feature type="compositionally biased region" description="Gly residues" evidence="1">
    <location>
        <begin position="307"/>
        <end position="319"/>
    </location>
</feature>
<feature type="domain" description="Macro" evidence="2">
    <location>
        <begin position="1"/>
        <end position="189"/>
    </location>
</feature>